<dbReference type="InterPro" id="IPR051221">
    <property type="entry name" value="LDLR-related"/>
</dbReference>
<evidence type="ECO:0000313" key="14">
    <source>
        <dbReference type="Proteomes" id="UP000821837"/>
    </source>
</evidence>
<dbReference type="EMBL" id="JABSTV010001182">
    <property type="protein sequence ID" value="KAH7984928.1"/>
    <property type="molecule type" value="Genomic_DNA"/>
</dbReference>
<feature type="disulfide bond" evidence="10">
    <location>
        <begin position="180"/>
        <end position="195"/>
    </location>
</feature>
<keyword evidence="2" id="KW-0812">Transmembrane</keyword>
<dbReference type="GO" id="GO:0043235">
    <property type="term" value="C:receptor complex"/>
    <property type="evidence" value="ECO:0007669"/>
    <property type="project" value="TreeGrafter"/>
</dbReference>
<feature type="disulfide bond" evidence="10">
    <location>
        <begin position="207"/>
        <end position="225"/>
    </location>
</feature>
<dbReference type="EMBL" id="JABSTV010000568">
    <property type="protein sequence ID" value="KAH7986152.1"/>
    <property type="molecule type" value="Genomic_DNA"/>
</dbReference>
<evidence type="ECO:0000256" key="5">
    <source>
        <dbReference type="ARBA" id="ARBA00022989"/>
    </source>
</evidence>
<keyword evidence="3 11" id="KW-0732">Signal</keyword>
<dbReference type="PROSITE" id="PS01209">
    <property type="entry name" value="LDLRA_1"/>
    <property type="match status" value="4"/>
</dbReference>
<accession>A0A9D4TCF9</accession>
<dbReference type="PROSITE" id="PS50068">
    <property type="entry name" value="LDLRA_2"/>
    <property type="match status" value="6"/>
</dbReference>
<feature type="disulfide bond" evidence="10">
    <location>
        <begin position="168"/>
        <end position="186"/>
    </location>
</feature>
<keyword evidence="14" id="KW-1185">Reference proteome</keyword>
<dbReference type="SUPFAM" id="SSF57424">
    <property type="entry name" value="LDL receptor-like module"/>
    <property type="match status" value="6"/>
</dbReference>
<dbReference type="PRINTS" id="PR00261">
    <property type="entry name" value="LDLRECEPTOR"/>
</dbReference>
<feature type="disulfide bond" evidence="10">
    <location>
        <begin position="140"/>
        <end position="155"/>
    </location>
</feature>
<evidence type="ECO:0000256" key="4">
    <source>
        <dbReference type="ARBA" id="ARBA00022737"/>
    </source>
</evidence>
<feature type="disulfide bond" evidence="10">
    <location>
        <begin position="84"/>
        <end position="102"/>
    </location>
</feature>
<comment type="caution">
    <text evidence="12">The sequence shown here is derived from an EMBL/GenBank/DDBJ whole genome shotgun (WGS) entry which is preliminary data.</text>
</comment>
<dbReference type="FunFam" id="4.10.400.10:FF:000113">
    <property type="entry name" value="Low-density lipoprotein receptor-related protein 8"/>
    <property type="match status" value="1"/>
</dbReference>
<name>A0A9D4TCF9_RHISA</name>
<evidence type="ECO:0000256" key="1">
    <source>
        <dbReference type="ARBA" id="ARBA00004167"/>
    </source>
</evidence>
<reference evidence="12" key="2">
    <citation type="submission" date="2021-09" db="EMBL/GenBank/DDBJ databases">
        <authorList>
            <person name="Jia N."/>
            <person name="Wang J."/>
            <person name="Shi W."/>
            <person name="Du L."/>
            <person name="Sun Y."/>
            <person name="Zhan W."/>
            <person name="Jiang J."/>
            <person name="Wang Q."/>
            <person name="Zhang B."/>
            <person name="Ji P."/>
            <person name="Sakyi L.B."/>
            <person name="Cui X."/>
            <person name="Yuan T."/>
            <person name="Jiang B."/>
            <person name="Yang W."/>
            <person name="Lam T.T.-Y."/>
            <person name="Chang Q."/>
            <person name="Ding S."/>
            <person name="Wang X."/>
            <person name="Zhu J."/>
            <person name="Ruan X."/>
            <person name="Zhao L."/>
            <person name="Wei J."/>
            <person name="Que T."/>
            <person name="Du C."/>
            <person name="Cheng J."/>
            <person name="Dai P."/>
            <person name="Han X."/>
            <person name="Huang E."/>
            <person name="Gao Y."/>
            <person name="Liu J."/>
            <person name="Shao H."/>
            <person name="Ye R."/>
            <person name="Li L."/>
            <person name="Wei W."/>
            <person name="Wang X."/>
            <person name="Wang C."/>
            <person name="Huo Q."/>
            <person name="Li W."/>
            <person name="Guo W."/>
            <person name="Chen H."/>
            <person name="Chen S."/>
            <person name="Zhou L."/>
            <person name="Zhou L."/>
            <person name="Ni X."/>
            <person name="Tian J."/>
            <person name="Zhou Y."/>
            <person name="Sheng Y."/>
            <person name="Liu T."/>
            <person name="Pan Y."/>
            <person name="Xia L."/>
            <person name="Li J."/>
            <person name="Zhao F."/>
            <person name="Cao W."/>
        </authorList>
    </citation>
    <scope>NUCLEOTIDE SEQUENCE</scope>
    <source>
        <strain evidence="12">Rsan-2018</strain>
        <tissue evidence="12">Larvae</tissue>
    </source>
</reference>
<evidence type="ECO:0000313" key="13">
    <source>
        <dbReference type="EMBL" id="KAH7986152.1"/>
    </source>
</evidence>
<reference evidence="12" key="1">
    <citation type="journal article" date="2020" name="Cell">
        <title>Large-Scale Comparative Analyses of Tick Genomes Elucidate Their Genetic Diversity and Vector Capacities.</title>
        <authorList>
            <consortium name="Tick Genome and Microbiome Consortium (TIGMIC)"/>
            <person name="Jia N."/>
            <person name="Wang J."/>
            <person name="Shi W."/>
            <person name="Du L."/>
            <person name="Sun Y."/>
            <person name="Zhan W."/>
            <person name="Jiang J.F."/>
            <person name="Wang Q."/>
            <person name="Zhang B."/>
            <person name="Ji P."/>
            <person name="Bell-Sakyi L."/>
            <person name="Cui X.M."/>
            <person name="Yuan T.T."/>
            <person name="Jiang B.G."/>
            <person name="Yang W.F."/>
            <person name="Lam T.T."/>
            <person name="Chang Q.C."/>
            <person name="Ding S.J."/>
            <person name="Wang X.J."/>
            <person name="Zhu J.G."/>
            <person name="Ruan X.D."/>
            <person name="Zhao L."/>
            <person name="Wei J.T."/>
            <person name="Ye R.Z."/>
            <person name="Que T.C."/>
            <person name="Du C.H."/>
            <person name="Zhou Y.H."/>
            <person name="Cheng J.X."/>
            <person name="Dai P.F."/>
            <person name="Guo W.B."/>
            <person name="Han X.H."/>
            <person name="Huang E.J."/>
            <person name="Li L.F."/>
            <person name="Wei W."/>
            <person name="Gao Y.C."/>
            <person name="Liu J.Z."/>
            <person name="Shao H.Z."/>
            <person name="Wang X."/>
            <person name="Wang C.C."/>
            <person name="Yang T.C."/>
            <person name="Huo Q.B."/>
            <person name="Li W."/>
            <person name="Chen H.Y."/>
            <person name="Chen S.E."/>
            <person name="Zhou L.G."/>
            <person name="Ni X.B."/>
            <person name="Tian J.H."/>
            <person name="Sheng Y."/>
            <person name="Liu T."/>
            <person name="Pan Y.S."/>
            <person name="Xia L.Y."/>
            <person name="Li J."/>
            <person name="Zhao F."/>
            <person name="Cao W.C."/>
        </authorList>
    </citation>
    <scope>NUCLEOTIDE SEQUENCE</scope>
    <source>
        <strain evidence="12">Rsan-2018</strain>
    </source>
</reference>
<dbReference type="Pfam" id="PF00057">
    <property type="entry name" value="Ldl_recept_a"/>
    <property type="match status" value="6"/>
</dbReference>
<dbReference type="InterPro" id="IPR036055">
    <property type="entry name" value="LDL_receptor-like_sf"/>
</dbReference>
<sequence>MSAIPAALLSVLVLGNAIGGTAAYSVLVSRSSENCLTNEFKCASDGNCIRVARLCDGTDDCDDGSDERGCPQATRTCSVTEFRCRSGQCIAGWRRCDGEPDCNDFSDEERMTCGEGGTCHPDQFACKNRTGTCIPAEWRCDRVRDCTDGSDEEGCPNATCSEDKEFACRNGRCILKGWRCDGDDDCGDGSDEENCRRETCSASKFGCGSGGCVPSRLRCDGRRDCRDGSDEDPSSCRAGLCRDDEFACGPLSANACVPLKSRCDGNEDCPDGSDEKECGTTDCVRYDVLCGDGQCVRIWSRCDVQNVS</sequence>
<evidence type="ECO:0000256" key="10">
    <source>
        <dbReference type="PROSITE-ProRule" id="PRU00124"/>
    </source>
</evidence>
<evidence type="ECO:0000256" key="2">
    <source>
        <dbReference type="ARBA" id="ARBA00022692"/>
    </source>
</evidence>
<dbReference type="InterPro" id="IPR023415">
    <property type="entry name" value="LDLR_class-A_CS"/>
</dbReference>
<evidence type="ECO:0000256" key="8">
    <source>
        <dbReference type="ARBA" id="ARBA00023170"/>
    </source>
</evidence>
<organism evidence="12 14">
    <name type="scientific">Rhipicephalus sanguineus</name>
    <name type="common">Brown dog tick</name>
    <name type="synonym">Ixodes sanguineus</name>
    <dbReference type="NCBI Taxonomy" id="34632"/>
    <lineage>
        <taxon>Eukaryota</taxon>
        <taxon>Metazoa</taxon>
        <taxon>Ecdysozoa</taxon>
        <taxon>Arthropoda</taxon>
        <taxon>Chelicerata</taxon>
        <taxon>Arachnida</taxon>
        <taxon>Acari</taxon>
        <taxon>Parasitiformes</taxon>
        <taxon>Ixodida</taxon>
        <taxon>Ixodoidea</taxon>
        <taxon>Ixodidae</taxon>
        <taxon>Rhipicephalinae</taxon>
        <taxon>Rhipicephalus</taxon>
        <taxon>Rhipicephalus</taxon>
    </lineage>
</organism>
<evidence type="ECO:0000313" key="12">
    <source>
        <dbReference type="EMBL" id="KAH7984928.1"/>
    </source>
</evidence>
<feature type="disulfide bond" evidence="10">
    <location>
        <begin position="200"/>
        <end position="212"/>
    </location>
</feature>
<gene>
    <name evidence="12" type="ORF">HPB52_024437</name>
    <name evidence="13" type="ORF">HPB52_025180</name>
</gene>
<comment type="caution">
    <text evidence="10">Lacks conserved residue(s) required for the propagation of feature annotation.</text>
</comment>
<keyword evidence="9" id="KW-0325">Glycoprotein</keyword>
<feature type="disulfide bond" evidence="10">
    <location>
        <begin position="263"/>
        <end position="278"/>
    </location>
</feature>
<evidence type="ECO:0000256" key="9">
    <source>
        <dbReference type="ARBA" id="ARBA00023180"/>
    </source>
</evidence>
<dbReference type="Gene3D" id="4.10.400.10">
    <property type="entry name" value="Low-density Lipoprotein Receptor"/>
    <property type="match status" value="6"/>
</dbReference>
<comment type="subcellular location">
    <subcellularLocation>
        <location evidence="1">Membrane</location>
        <topology evidence="1">Single-pass membrane protein</topology>
    </subcellularLocation>
</comment>
<proteinExistence type="predicted"/>
<keyword evidence="6" id="KW-0472">Membrane</keyword>
<evidence type="ECO:0000256" key="3">
    <source>
        <dbReference type="ARBA" id="ARBA00022729"/>
    </source>
</evidence>
<dbReference type="CDD" id="cd00112">
    <property type="entry name" value="LDLa"/>
    <property type="match status" value="4"/>
</dbReference>
<evidence type="ECO:0000256" key="6">
    <source>
        <dbReference type="ARBA" id="ARBA00023136"/>
    </source>
</evidence>
<dbReference type="VEuPathDB" id="VectorBase:RSAN_047636"/>
<feature type="disulfide bond" evidence="10">
    <location>
        <begin position="55"/>
        <end position="70"/>
    </location>
</feature>
<protein>
    <submittedName>
        <fullName evidence="12">Uncharacterized protein</fullName>
    </submittedName>
</protein>
<feature type="signal peptide" evidence="11">
    <location>
        <begin position="1"/>
        <end position="23"/>
    </location>
</feature>
<dbReference type="SMART" id="SM00192">
    <property type="entry name" value="LDLa"/>
    <property type="match status" value="6"/>
</dbReference>
<dbReference type="Proteomes" id="UP000821837">
    <property type="component" value="Unassembled WGS sequence"/>
</dbReference>
<dbReference type="OMA" id="DEDICAH"/>
<keyword evidence="5" id="KW-1133">Transmembrane helix</keyword>
<dbReference type="FunFam" id="4.10.400.10:FF:000034">
    <property type="entry name" value="Low-density lipoprotein receptor-related protein 2"/>
    <property type="match status" value="1"/>
</dbReference>
<keyword evidence="4" id="KW-0677">Repeat</keyword>
<dbReference type="InterPro" id="IPR002172">
    <property type="entry name" value="LDrepeatLR_classA_rpt"/>
</dbReference>
<feature type="chain" id="PRO_5040045532" evidence="11">
    <location>
        <begin position="24"/>
        <end position="308"/>
    </location>
</feature>
<evidence type="ECO:0000256" key="11">
    <source>
        <dbReference type="SAM" id="SignalP"/>
    </source>
</evidence>
<evidence type="ECO:0000256" key="7">
    <source>
        <dbReference type="ARBA" id="ARBA00023157"/>
    </source>
</evidence>
<dbReference type="GO" id="GO:0016324">
    <property type="term" value="C:apical plasma membrane"/>
    <property type="evidence" value="ECO:0007669"/>
    <property type="project" value="TreeGrafter"/>
</dbReference>
<keyword evidence="7 10" id="KW-1015">Disulfide bond</keyword>
<dbReference type="GO" id="GO:0006898">
    <property type="term" value="P:receptor-mediated endocytosis"/>
    <property type="evidence" value="ECO:0007669"/>
    <property type="project" value="TreeGrafter"/>
</dbReference>
<dbReference type="AlphaFoldDB" id="A0A9D4TCF9"/>
<dbReference type="PANTHER" id="PTHR22722">
    <property type="entry name" value="LOW-DENSITY LIPOPROTEIN RECEPTOR-RELATED PROTEIN 2-RELATED"/>
    <property type="match status" value="1"/>
</dbReference>
<feature type="disulfide bond" evidence="10">
    <location>
        <begin position="77"/>
        <end position="89"/>
    </location>
</feature>
<dbReference type="PANTHER" id="PTHR22722:SF14">
    <property type="entry name" value="MEGALIN, ISOFORM A"/>
    <property type="match status" value="1"/>
</dbReference>
<keyword evidence="8" id="KW-0675">Receptor</keyword>
<dbReference type="GO" id="GO:0042562">
    <property type="term" value="F:hormone binding"/>
    <property type="evidence" value="ECO:0007669"/>
    <property type="project" value="TreeGrafter"/>
</dbReference>
<dbReference type="OrthoDB" id="9978656at2759"/>